<comment type="subcellular location">
    <subcellularLocation>
        <location evidence="1">Endomembrane system</location>
        <topology evidence="1">Multi-pass membrane protein</topology>
    </subcellularLocation>
</comment>
<evidence type="ECO:0000256" key="7">
    <source>
        <dbReference type="SAM" id="Phobius"/>
    </source>
</evidence>
<feature type="transmembrane region" description="Helical" evidence="7">
    <location>
        <begin position="104"/>
        <end position="123"/>
    </location>
</feature>
<dbReference type="InterPro" id="IPR011701">
    <property type="entry name" value="MFS"/>
</dbReference>
<accession>A0ABY6Q3T1</accession>
<feature type="transmembrane region" description="Helical" evidence="7">
    <location>
        <begin position="44"/>
        <end position="65"/>
    </location>
</feature>
<evidence type="ECO:0000313" key="9">
    <source>
        <dbReference type="Proteomes" id="UP001317963"/>
    </source>
</evidence>
<dbReference type="InterPro" id="IPR036259">
    <property type="entry name" value="MFS_trans_sf"/>
</dbReference>
<organism evidence="8 9">
    <name type="scientific">Candidatus Paraluminiphilus aquimaris</name>
    <dbReference type="NCBI Taxonomy" id="2518994"/>
    <lineage>
        <taxon>Bacteria</taxon>
        <taxon>Pseudomonadati</taxon>
        <taxon>Pseudomonadota</taxon>
        <taxon>Gammaproteobacteria</taxon>
        <taxon>Cellvibrionales</taxon>
        <taxon>Halieaceae</taxon>
        <taxon>Candidatus Paraluminiphilus</taxon>
    </lineage>
</organism>
<evidence type="ECO:0000256" key="1">
    <source>
        <dbReference type="ARBA" id="ARBA00004127"/>
    </source>
</evidence>
<dbReference type="Gene3D" id="1.20.1250.20">
    <property type="entry name" value="MFS general substrate transporter like domains"/>
    <property type="match status" value="2"/>
</dbReference>
<feature type="transmembrane region" description="Helical" evidence="7">
    <location>
        <begin position="77"/>
        <end position="98"/>
    </location>
</feature>
<keyword evidence="4 7" id="KW-0812">Transmembrane</keyword>
<feature type="transmembrane region" description="Helical" evidence="7">
    <location>
        <begin position="233"/>
        <end position="253"/>
    </location>
</feature>
<reference evidence="8 9" key="1">
    <citation type="submission" date="2019-02" db="EMBL/GenBank/DDBJ databases">
        <title>Halieaceae_genomes.</title>
        <authorList>
            <person name="Li S.-H."/>
        </authorList>
    </citation>
    <scope>NUCLEOTIDE SEQUENCE [LARGE SCALE GENOMIC DNA]</scope>
    <source>
        <strain evidence="8 9">JH123</strain>
    </source>
</reference>
<dbReference type="EMBL" id="CP036501">
    <property type="protein sequence ID" value="UZP73917.1"/>
    <property type="molecule type" value="Genomic_DNA"/>
</dbReference>
<feature type="transmembrane region" description="Helical" evidence="7">
    <location>
        <begin position="200"/>
        <end position="221"/>
    </location>
</feature>
<keyword evidence="5 7" id="KW-1133">Transmembrane helix</keyword>
<feature type="transmembrane region" description="Helical" evidence="7">
    <location>
        <begin position="265"/>
        <end position="285"/>
    </location>
</feature>
<keyword evidence="3" id="KW-0813">Transport</keyword>
<keyword evidence="6 7" id="KW-0472">Membrane</keyword>
<dbReference type="Pfam" id="PF07690">
    <property type="entry name" value="MFS_1"/>
    <property type="match status" value="1"/>
</dbReference>
<dbReference type="Proteomes" id="UP001317963">
    <property type="component" value="Chromosome"/>
</dbReference>
<evidence type="ECO:0000256" key="5">
    <source>
        <dbReference type="ARBA" id="ARBA00022989"/>
    </source>
</evidence>
<evidence type="ECO:0000313" key="8">
    <source>
        <dbReference type="EMBL" id="UZP73917.1"/>
    </source>
</evidence>
<proteinExistence type="inferred from homology"/>
<evidence type="ECO:0000256" key="6">
    <source>
        <dbReference type="ARBA" id="ARBA00023136"/>
    </source>
</evidence>
<dbReference type="PANTHER" id="PTHR23514:SF3">
    <property type="entry name" value="BYPASS OF STOP CODON PROTEIN 6"/>
    <property type="match status" value="1"/>
</dbReference>
<feature type="transmembrane region" description="Helical" evidence="7">
    <location>
        <begin position="135"/>
        <end position="155"/>
    </location>
</feature>
<dbReference type="RefSeq" id="WP_279242719.1">
    <property type="nucleotide sequence ID" value="NZ_CP036501.1"/>
</dbReference>
<name>A0ABY6Q3T1_9GAMM</name>
<evidence type="ECO:0000256" key="4">
    <source>
        <dbReference type="ARBA" id="ARBA00022692"/>
    </source>
</evidence>
<feature type="transmembrane region" description="Helical" evidence="7">
    <location>
        <begin position="322"/>
        <end position="341"/>
    </location>
</feature>
<protein>
    <submittedName>
        <fullName evidence="8">MFS transporter</fullName>
    </submittedName>
</protein>
<keyword evidence="9" id="KW-1185">Reference proteome</keyword>
<evidence type="ECO:0000256" key="3">
    <source>
        <dbReference type="ARBA" id="ARBA00022448"/>
    </source>
</evidence>
<dbReference type="PANTHER" id="PTHR23514">
    <property type="entry name" value="BYPASS OF STOP CODON PROTEIN 6"/>
    <property type="match status" value="1"/>
</dbReference>
<gene>
    <name evidence="8" type="ORF">E0F26_03780</name>
</gene>
<feature type="transmembrane region" description="Helical" evidence="7">
    <location>
        <begin position="291"/>
        <end position="310"/>
    </location>
</feature>
<comment type="similarity">
    <text evidence="2">Belongs to the major facilitator superfamily.</text>
</comment>
<evidence type="ECO:0000256" key="2">
    <source>
        <dbReference type="ARBA" id="ARBA00008335"/>
    </source>
</evidence>
<dbReference type="SUPFAM" id="SSF103473">
    <property type="entry name" value="MFS general substrate transporter"/>
    <property type="match status" value="1"/>
</dbReference>
<feature type="transmembrane region" description="Helical" evidence="7">
    <location>
        <begin position="347"/>
        <end position="365"/>
    </location>
</feature>
<feature type="transmembrane region" description="Helical" evidence="7">
    <location>
        <begin position="161"/>
        <end position="179"/>
    </location>
</feature>
<dbReference type="InterPro" id="IPR051788">
    <property type="entry name" value="MFS_Transporter"/>
</dbReference>
<sequence>MPTLPTRRILAFGFLAFVLIGLEQGILGLFVAEMGAQLDRSPEELGLFFALHGVGSAIVTGSALIGRLERRNAKRIAMASLSLSLGAAMVVAGDSWLIKLLAAPLLGAGFGGLSMSFNTLFVTHFSQKNAGLLNVLNATYGLGAVAAPWLVSTGIYSGEEIFIAIAALSCVVMLGAWGVDDRVPSTLPETQTTDRRAQNVTPLLVTAFFILFLEAGLTYWMPSLLVETSDNELIGANYMAAFFAWFVVVRLGAAALARWITTLGFALIGLSGVCVSLLLVTAGVIPLSETTFIGAFMGLIFPNAYAWMLMTGHGGTALGAKVLLSAITGATIGPWILGWIWPIFGDTAVLLTLTGVSISSVLIMLRTQSRAREMSVIR</sequence>